<dbReference type="Pfam" id="PF09844">
    <property type="entry name" value="DUF2071"/>
    <property type="match status" value="1"/>
</dbReference>
<dbReference type="RefSeq" id="WP_204068100.1">
    <property type="nucleotide sequence ID" value="NZ_BOOJ01000058.1"/>
</dbReference>
<evidence type="ECO:0008006" key="3">
    <source>
        <dbReference type="Google" id="ProtNLM"/>
    </source>
</evidence>
<sequence length="243" mass="26467">MRHPRLSSVVERRLLVNYRLAPEIAARLLPDGLRPQLVRGHAVAGICLLRLGEVRPSWAPKAVGLRSENAAHRIAVEWDGPGGVETGVYIPRRDTASALTVWAGGRLFPGEHGRADFEVRETPDELRVAYTTRDGGTSVDVTVEVTPELRGSALFDDLRQASGFFERGARGYSPAATGTLDGMELHTAAWRLDACRIVSVRSSFFESLPEGSAKPDCALVMRGVPASWRPLPAIRPLHLYGAV</sequence>
<name>A0A8J3SPG5_9ACTN</name>
<reference evidence="1 2" key="1">
    <citation type="submission" date="2021-01" db="EMBL/GenBank/DDBJ databases">
        <title>Whole genome shotgun sequence of Planobispora siamensis NBRC 107568.</title>
        <authorList>
            <person name="Komaki H."/>
            <person name="Tamura T."/>
        </authorList>
    </citation>
    <scope>NUCLEOTIDE SEQUENCE [LARGE SCALE GENOMIC DNA]</scope>
    <source>
        <strain evidence="1 2">NBRC 107568</strain>
    </source>
</reference>
<gene>
    <name evidence="1" type="ORF">Psi01_66690</name>
</gene>
<dbReference type="InterPro" id="IPR018644">
    <property type="entry name" value="DUF2071"/>
</dbReference>
<dbReference type="AlphaFoldDB" id="A0A8J3SPG5"/>
<comment type="caution">
    <text evidence="1">The sequence shown here is derived from an EMBL/GenBank/DDBJ whole genome shotgun (WGS) entry which is preliminary data.</text>
</comment>
<dbReference type="Proteomes" id="UP000619788">
    <property type="component" value="Unassembled WGS sequence"/>
</dbReference>
<evidence type="ECO:0000313" key="2">
    <source>
        <dbReference type="Proteomes" id="UP000619788"/>
    </source>
</evidence>
<dbReference type="SUPFAM" id="SSF160104">
    <property type="entry name" value="Acetoacetate decarboxylase-like"/>
    <property type="match status" value="1"/>
</dbReference>
<accession>A0A8J3SPG5</accession>
<dbReference type="InterPro" id="IPR023375">
    <property type="entry name" value="ADC_dom_sf"/>
</dbReference>
<proteinExistence type="predicted"/>
<dbReference type="EMBL" id="BOOJ01000058">
    <property type="protein sequence ID" value="GIH96039.1"/>
    <property type="molecule type" value="Genomic_DNA"/>
</dbReference>
<protein>
    <recommendedName>
        <fullName evidence="3">DUF2071 domain-containing protein</fullName>
    </recommendedName>
</protein>
<keyword evidence="2" id="KW-1185">Reference proteome</keyword>
<evidence type="ECO:0000313" key="1">
    <source>
        <dbReference type="EMBL" id="GIH96039.1"/>
    </source>
</evidence>
<organism evidence="1 2">
    <name type="scientific">Planobispora siamensis</name>
    <dbReference type="NCBI Taxonomy" id="936338"/>
    <lineage>
        <taxon>Bacteria</taxon>
        <taxon>Bacillati</taxon>
        <taxon>Actinomycetota</taxon>
        <taxon>Actinomycetes</taxon>
        <taxon>Streptosporangiales</taxon>
        <taxon>Streptosporangiaceae</taxon>
        <taxon>Planobispora</taxon>
    </lineage>
</organism>